<feature type="chain" id="PRO_5046968351" description="Tetratricopeptide repeat protein" evidence="2">
    <location>
        <begin position="19"/>
        <end position="203"/>
    </location>
</feature>
<evidence type="ECO:0000256" key="2">
    <source>
        <dbReference type="SAM" id="SignalP"/>
    </source>
</evidence>
<dbReference type="RefSeq" id="WP_344964059.1">
    <property type="nucleotide sequence ID" value="NZ_BAABDS010000026.1"/>
</dbReference>
<dbReference type="SUPFAM" id="SSF48452">
    <property type="entry name" value="TPR-like"/>
    <property type="match status" value="1"/>
</dbReference>
<name>A0ABP7DVT0_9GAMM</name>
<evidence type="ECO:0008006" key="5">
    <source>
        <dbReference type="Google" id="ProtNLM"/>
    </source>
</evidence>
<proteinExistence type="predicted"/>
<comment type="caution">
    <text evidence="3">The sequence shown here is derived from an EMBL/GenBank/DDBJ whole genome shotgun (WGS) entry which is preliminary data.</text>
</comment>
<gene>
    <name evidence="3" type="ORF">GCM10022421_16170</name>
</gene>
<feature type="signal peptide" evidence="2">
    <location>
        <begin position="1"/>
        <end position="18"/>
    </location>
</feature>
<accession>A0ABP7DVT0</accession>
<evidence type="ECO:0000256" key="1">
    <source>
        <dbReference type="SAM" id="MobiDB-lite"/>
    </source>
</evidence>
<feature type="region of interest" description="Disordered" evidence="1">
    <location>
        <begin position="181"/>
        <end position="203"/>
    </location>
</feature>
<reference evidence="4" key="1">
    <citation type="journal article" date="2019" name="Int. J. Syst. Evol. Microbiol.">
        <title>The Global Catalogue of Microorganisms (GCM) 10K type strain sequencing project: providing services to taxonomists for standard genome sequencing and annotation.</title>
        <authorList>
            <consortium name="The Broad Institute Genomics Platform"/>
            <consortium name="The Broad Institute Genome Sequencing Center for Infectious Disease"/>
            <person name="Wu L."/>
            <person name="Ma J."/>
        </authorList>
    </citation>
    <scope>NUCLEOTIDE SEQUENCE [LARGE SCALE GENOMIC DNA]</scope>
    <source>
        <strain evidence="4">JCM 17329</strain>
    </source>
</reference>
<feature type="compositionally biased region" description="Basic and acidic residues" evidence="1">
    <location>
        <begin position="183"/>
        <end position="203"/>
    </location>
</feature>
<dbReference type="EMBL" id="BAABDS010000026">
    <property type="protein sequence ID" value="GAA3709763.1"/>
    <property type="molecule type" value="Genomic_DNA"/>
</dbReference>
<dbReference type="Proteomes" id="UP001501479">
    <property type="component" value="Unassembled WGS sequence"/>
</dbReference>
<sequence length="203" mass="22539">MKNVILFSLLLATPLAQAADRLEPIQQQWAHCQYQLVDDRREDCLAALSIKADLASSANPQRTDLLIWSAIVKSTWAGARGGLGALKLVKDAKSRLERALKQDDKALDGSAYTSLGSLYYQVPGWPVGFGDDDQAEQLLRKALVVNPDGIDPNFFYGDFLLQQGKASEAKAYLNKALQAAPRPGRELADRSRRKEIERRLESR</sequence>
<organism evidence="3 4">
    <name type="scientific">Oceanisphaera sediminis</name>
    <dbReference type="NCBI Taxonomy" id="981381"/>
    <lineage>
        <taxon>Bacteria</taxon>
        <taxon>Pseudomonadati</taxon>
        <taxon>Pseudomonadota</taxon>
        <taxon>Gammaproteobacteria</taxon>
        <taxon>Aeromonadales</taxon>
        <taxon>Aeromonadaceae</taxon>
        <taxon>Oceanisphaera</taxon>
    </lineage>
</organism>
<dbReference type="InterPro" id="IPR011990">
    <property type="entry name" value="TPR-like_helical_dom_sf"/>
</dbReference>
<keyword evidence="4" id="KW-1185">Reference proteome</keyword>
<dbReference type="Gene3D" id="1.25.40.10">
    <property type="entry name" value="Tetratricopeptide repeat domain"/>
    <property type="match status" value="1"/>
</dbReference>
<evidence type="ECO:0000313" key="4">
    <source>
        <dbReference type="Proteomes" id="UP001501479"/>
    </source>
</evidence>
<protein>
    <recommendedName>
        <fullName evidence="5">Tetratricopeptide repeat protein</fullName>
    </recommendedName>
</protein>
<evidence type="ECO:0000313" key="3">
    <source>
        <dbReference type="EMBL" id="GAA3709763.1"/>
    </source>
</evidence>
<keyword evidence="2" id="KW-0732">Signal</keyword>
<dbReference type="Pfam" id="PF14559">
    <property type="entry name" value="TPR_19"/>
    <property type="match status" value="1"/>
</dbReference>